<proteinExistence type="predicted"/>
<feature type="compositionally biased region" description="Low complexity" evidence="1">
    <location>
        <begin position="45"/>
        <end position="61"/>
    </location>
</feature>
<dbReference type="PROSITE" id="PS50181">
    <property type="entry name" value="FBOX"/>
    <property type="match status" value="1"/>
</dbReference>
<name>A0A176WIB4_MARPO</name>
<dbReference type="SUPFAM" id="SSF81383">
    <property type="entry name" value="F-box domain"/>
    <property type="match status" value="1"/>
</dbReference>
<comment type="caution">
    <text evidence="3">The sequence shown here is derived from an EMBL/GenBank/DDBJ whole genome shotgun (WGS) entry which is preliminary data.</text>
</comment>
<dbReference type="InterPro" id="IPR050796">
    <property type="entry name" value="SCF_F-box_component"/>
</dbReference>
<organism evidence="3 4">
    <name type="scientific">Marchantia polymorpha subsp. ruderalis</name>
    <dbReference type="NCBI Taxonomy" id="1480154"/>
    <lineage>
        <taxon>Eukaryota</taxon>
        <taxon>Viridiplantae</taxon>
        <taxon>Streptophyta</taxon>
        <taxon>Embryophyta</taxon>
        <taxon>Marchantiophyta</taxon>
        <taxon>Marchantiopsida</taxon>
        <taxon>Marchantiidae</taxon>
        <taxon>Marchantiales</taxon>
        <taxon>Marchantiaceae</taxon>
        <taxon>Marchantia</taxon>
    </lineage>
</organism>
<accession>A0A176WIB4</accession>
<dbReference type="SMART" id="SM00256">
    <property type="entry name" value="FBOX"/>
    <property type="match status" value="1"/>
</dbReference>
<dbReference type="InterPro" id="IPR036047">
    <property type="entry name" value="F-box-like_dom_sf"/>
</dbReference>
<evidence type="ECO:0000256" key="1">
    <source>
        <dbReference type="SAM" id="MobiDB-lite"/>
    </source>
</evidence>
<dbReference type="Proteomes" id="UP000077202">
    <property type="component" value="Unassembled WGS sequence"/>
</dbReference>
<dbReference type="PANTHER" id="PTHR31672:SF2">
    <property type="entry name" value="F-BOX DOMAIN-CONTAINING PROTEIN"/>
    <property type="match status" value="1"/>
</dbReference>
<dbReference type="EMBL" id="LVLJ01000721">
    <property type="protein sequence ID" value="OAE32867.1"/>
    <property type="molecule type" value="Genomic_DNA"/>
</dbReference>
<dbReference type="Gene3D" id="1.20.1280.50">
    <property type="match status" value="1"/>
</dbReference>
<protein>
    <recommendedName>
        <fullName evidence="2">F-box domain-containing protein</fullName>
    </recommendedName>
</protein>
<evidence type="ECO:0000259" key="2">
    <source>
        <dbReference type="PROSITE" id="PS50181"/>
    </source>
</evidence>
<evidence type="ECO:0000313" key="4">
    <source>
        <dbReference type="Proteomes" id="UP000077202"/>
    </source>
</evidence>
<dbReference type="PANTHER" id="PTHR31672">
    <property type="entry name" value="BNACNNG10540D PROTEIN"/>
    <property type="match status" value="1"/>
</dbReference>
<dbReference type="Pfam" id="PF00646">
    <property type="entry name" value="F-box"/>
    <property type="match status" value="1"/>
</dbReference>
<gene>
    <name evidence="3" type="ORF">AXG93_955s1050</name>
</gene>
<reference evidence="3" key="1">
    <citation type="submission" date="2016-03" db="EMBL/GenBank/DDBJ databases">
        <title>Mechanisms controlling the formation of the plant cell surface in tip-growing cells are functionally conserved among land plants.</title>
        <authorList>
            <person name="Honkanen S."/>
            <person name="Jones V.A."/>
            <person name="Morieri G."/>
            <person name="Champion C."/>
            <person name="Hetherington A.J."/>
            <person name="Kelly S."/>
            <person name="Saint-Marcoux D."/>
            <person name="Proust H."/>
            <person name="Prescott H."/>
            <person name="Dolan L."/>
        </authorList>
    </citation>
    <scope>NUCLEOTIDE SEQUENCE [LARGE SCALE GENOMIC DNA]</scope>
    <source>
        <tissue evidence="3">Whole gametophyte</tissue>
    </source>
</reference>
<keyword evidence="4" id="KW-1185">Reference proteome</keyword>
<dbReference type="InterPro" id="IPR001810">
    <property type="entry name" value="F-box_dom"/>
</dbReference>
<dbReference type="AlphaFoldDB" id="A0A176WIB4"/>
<feature type="region of interest" description="Disordered" evidence="1">
    <location>
        <begin position="44"/>
        <end position="64"/>
    </location>
</feature>
<sequence length="457" mass="52281">MNGGINRRRLLMRYAARRNSGFRFGDHSQNLWSDRTLAGFLMEPESSTSRETCRSESSTSRMMLEPNPWQNLDHEIVEKVLAKLPLSSLLQYRRVCKRWKESISSPKVARHYHDLKTTIFYCNPGYVFTFRGRRIWGPCLIIRNNRSGDWIRESLPFARRHETYHLVAAGGGLLGFCKGNKAEYIVVYNPLSKHWRALALPSPLLPRLPLGAYWCSPLRHILFGFMVNSDTGDYNLLVTGFHDEGPKITYIYDSSTKIWLQSNARFPSLPKRLNGIWVNTDPAVSISDKLYWYVWERSLDNNDIIKGVAVFRFKDEVWKISIQSYSDSLPCGFHLAAFDGRVILMDWFDDTFHDLSYPSNGLGCSLGEEIDVLPYSLFSELEHLGENSYSPRKSFADGSTLFTLYKSTPVDVASPPPSFYAVGQYNPKDGHSLVPLIISPRDESNFGVFTPRLLAFP</sequence>
<evidence type="ECO:0000313" key="3">
    <source>
        <dbReference type="EMBL" id="OAE32867.1"/>
    </source>
</evidence>
<feature type="domain" description="F-box" evidence="2">
    <location>
        <begin position="66"/>
        <end position="115"/>
    </location>
</feature>